<keyword evidence="5" id="KW-0479">Metal-binding</keyword>
<evidence type="ECO:0000256" key="3">
    <source>
        <dbReference type="ARBA" id="ARBA00006958"/>
    </source>
</evidence>
<evidence type="ECO:0000256" key="4">
    <source>
        <dbReference type="ARBA" id="ARBA00022722"/>
    </source>
</evidence>
<comment type="subcellular location">
    <subcellularLocation>
        <location evidence="2">Nucleus</location>
    </subcellularLocation>
</comment>
<organism evidence="10">
    <name type="scientific">Sesamum angustifolium</name>
    <dbReference type="NCBI Taxonomy" id="2727405"/>
    <lineage>
        <taxon>Eukaryota</taxon>
        <taxon>Viridiplantae</taxon>
        <taxon>Streptophyta</taxon>
        <taxon>Embryophyta</taxon>
        <taxon>Tracheophyta</taxon>
        <taxon>Spermatophyta</taxon>
        <taxon>Magnoliopsida</taxon>
        <taxon>eudicotyledons</taxon>
        <taxon>Gunneridae</taxon>
        <taxon>Pentapetalae</taxon>
        <taxon>asterids</taxon>
        <taxon>lamiids</taxon>
        <taxon>Lamiales</taxon>
        <taxon>Pedaliaceae</taxon>
        <taxon>Sesamum</taxon>
    </lineage>
</organism>
<feature type="region of interest" description="Disordered" evidence="8">
    <location>
        <begin position="1"/>
        <end position="44"/>
    </location>
</feature>
<reference evidence="10" key="1">
    <citation type="submission" date="2020-06" db="EMBL/GenBank/DDBJ databases">
        <authorList>
            <person name="Li T."/>
            <person name="Hu X."/>
            <person name="Zhang T."/>
            <person name="Song X."/>
            <person name="Zhang H."/>
            <person name="Dai N."/>
            <person name="Sheng W."/>
            <person name="Hou X."/>
            <person name="Wei L."/>
        </authorList>
    </citation>
    <scope>NUCLEOTIDE SEQUENCE</scope>
    <source>
        <strain evidence="10">G01</strain>
        <tissue evidence="10">Leaf</tissue>
    </source>
</reference>
<sequence>MNESSGNTTSSPPCRSNSPHDTGLSWAAGSSGRDEETDSSNRSSDEEKHFMLLYEVFCASYFRTKQPQHTSSLQGSDWDCVGAIDGTLIPASVPVHLRNAYRSWHRRISQNVTAICDFDLIFTYVMVGWEGRANDARVFMDCLNNDTKFPWPPDGKYYLVHSAYPNFLGFLASYRQDRYHINSFRGPMPQYSLHREWHLVIACCVIHNFIQNFSIDDQFFERGELGEFDNHDNQVADAFHLLPQQSQEHIDVQSVFRDAMAAQL</sequence>
<keyword evidence="7" id="KW-0539">Nucleus</keyword>
<feature type="domain" description="DDE Tnp4" evidence="9">
    <location>
        <begin position="84"/>
        <end position="165"/>
    </location>
</feature>
<dbReference type="GO" id="GO:0046872">
    <property type="term" value="F:metal ion binding"/>
    <property type="evidence" value="ECO:0007669"/>
    <property type="project" value="UniProtKB-KW"/>
</dbReference>
<keyword evidence="4" id="KW-0540">Nuclease</keyword>
<evidence type="ECO:0000256" key="6">
    <source>
        <dbReference type="ARBA" id="ARBA00022801"/>
    </source>
</evidence>
<dbReference type="GO" id="GO:0004518">
    <property type="term" value="F:nuclease activity"/>
    <property type="evidence" value="ECO:0007669"/>
    <property type="project" value="UniProtKB-KW"/>
</dbReference>
<protein>
    <recommendedName>
        <fullName evidence="9">DDE Tnp4 domain-containing protein</fullName>
    </recommendedName>
</protein>
<dbReference type="GO" id="GO:0016787">
    <property type="term" value="F:hydrolase activity"/>
    <property type="evidence" value="ECO:0007669"/>
    <property type="project" value="UniProtKB-KW"/>
</dbReference>
<dbReference type="InterPro" id="IPR027806">
    <property type="entry name" value="HARBI1_dom"/>
</dbReference>
<dbReference type="InterPro" id="IPR045249">
    <property type="entry name" value="HARBI1-like"/>
</dbReference>
<dbReference type="GO" id="GO:0005634">
    <property type="term" value="C:nucleus"/>
    <property type="evidence" value="ECO:0007669"/>
    <property type="project" value="UniProtKB-SubCell"/>
</dbReference>
<evidence type="ECO:0000256" key="1">
    <source>
        <dbReference type="ARBA" id="ARBA00001968"/>
    </source>
</evidence>
<name>A0AAW2KNZ7_9LAMI</name>
<evidence type="ECO:0000256" key="8">
    <source>
        <dbReference type="SAM" id="MobiDB-lite"/>
    </source>
</evidence>
<keyword evidence="6" id="KW-0378">Hydrolase</keyword>
<reference evidence="10" key="2">
    <citation type="journal article" date="2024" name="Plant">
        <title>Genomic evolution and insights into agronomic trait innovations of Sesamum species.</title>
        <authorList>
            <person name="Miao H."/>
            <person name="Wang L."/>
            <person name="Qu L."/>
            <person name="Liu H."/>
            <person name="Sun Y."/>
            <person name="Le M."/>
            <person name="Wang Q."/>
            <person name="Wei S."/>
            <person name="Zheng Y."/>
            <person name="Lin W."/>
            <person name="Duan Y."/>
            <person name="Cao H."/>
            <person name="Xiong S."/>
            <person name="Wang X."/>
            <person name="Wei L."/>
            <person name="Li C."/>
            <person name="Ma Q."/>
            <person name="Ju M."/>
            <person name="Zhao R."/>
            <person name="Li G."/>
            <person name="Mu C."/>
            <person name="Tian Q."/>
            <person name="Mei H."/>
            <person name="Zhang T."/>
            <person name="Gao T."/>
            <person name="Zhang H."/>
        </authorList>
    </citation>
    <scope>NUCLEOTIDE SEQUENCE</scope>
    <source>
        <strain evidence="10">G01</strain>
    </source>
</reference>
<dbReference type="EMBL" id="JACGWK010000078">
    <property type="protein sequence ID" value="KAL0307676.1"/>
    <property type="molecule type" value="Genomic_DNA"/>
</dbReference>
<comment type="cofactor">
    <cofactor evidence="1">
        <name>a divalent metal cation</name>
        <dbReference type="ChEBI" id="CHEBI:60240"/>
    </cofactor>
</comment>
<dbReference type="PANTHER" id="PTHR22930">
    <property type="match status" value="1"/>
</dbReference>
<evidence type="ECO:0000259" key="9">
    <source>
        <dbReference type="Pfam" id="PF13359"/>
    </source>
</evidence>
<evidence type="ECO:0000313" key="10">
    <source>
        <dbReference type="EMBL" id="KAL0307676.1"/>
    </source>
</evidence>
<dbReference type="Pfam" id="PF13359">
    <property type="entry name" value="DDE_Tnp_4"/>
    <property type="match status" value="1"/>
</dbReference>
<proteinExistence type="inferred from homology"/>
<dbReference type="PANTHER" id="PTHR22930:SF228">
    <property type="entry name" value="PROTEIN ALP1-LIKE"/>
    <property type="match status" value="1"/>
</dbReference>
<accession>A0AAW2KNZ7</accession>
<dbReference type="AlphaFoldDB" id="A0AAW2KNZ7"/>
<comment type="caution">
    <text evidence="10">The sequence shown here is derived from an EMBL/GenBank/DDBJ whole genome shotgun (WGS) entry which is preliminary data.</text>
</comment>
<feature type="compositionally biased region" description="Polar residues" evidence="8">
    <location>
        <begin position="1"/>
        <end position="20"/>
    </location>
</feature>
<gene>
    <name evidence="10" type="ORF">Sangu_3015500</name>
</gene>
<evidence type="ECO:0000256" key="5">
    <source>
        <dbReference type="ARBA" id="ARBA00022723"/>
    </source>
</evidence>
<comment type="similarity">
    <text evidence="3">Belongs to the HARBI1 family.</text>
</comment>
<evidence type="ECO:0000256" key="2">
    <source>
        <dbReference type="ARBA" id="ARBA00004123"/>
    </source>
</evidence>
<evidence type="ECO:0000256" key="7">
    <source>
        <dbReference type="ARBA" id="ARBA00023242"/>
    </source>
</evidence>